<gene>
    <name evidence="4" type="ORF">UFOVP389_30</name>
</gene>
<keyword evidence="2" id="KW-0472">Membrane</keyword>
<feature type="transmembrane region" description="Helical" evidence="2">
    <location>
        <begin position="757"/>
        <end position="781"/>
    </location>
</feature>
<dbReference type="GO" id="GO:0098003">
    <property type="term" value="P:viral tail assembly"/>
    <property type="evidence" value="ECO:0007669"/>
    <property type="project" value="UniProtKB-KW"/>
</dbReference>
<keyword evidence="2" id="KW-0812">Transmembrane</keyword>
<evidence type="ECO:0000256" key="2">
    <source>
        <dbReference type="SAM" id="Phobius"/>
    </source>
</evidence>
<proteinExistence type="predicted"/>
<keyword evidence="1" id="KW-1245">Viral tail assembly</keyword>
<reference evidence="4" key="1">
    <citation type="submission" date="2020-05" db="EMBL/GenBank/DDBJ databases">
        <authorList>
            <person name="Chiriac C."/>
            <person name="Salcher M."/>
            <person name="Ghai R."/>
            <person name="Kavagutti S V."/>
        </authorList>
    </citation>
    <scope>NUCLEOTIDE SEQUENCE</scope>
</reference>
<feature type="transmembrane region" description="Helical" evidence="2">
    <location>
        <begin position="283"/>
        <end position="305"/>
    </location>
</feature>
<keyword evidence="2" id="KW-1133">Transmembrane helix</keyword>
<feature type="domain" description="Tape measure protein N-terminal" evidence="3">
    <location>
        <begin position="56"/>
        <end position="246"/>
    </location>
</feature>
<evidence type="ECO:0000313" key="4">
    <source>
        <dbReference type="EMBL" id="CAB5224037.1"/>
    </source>
</evidence>
<keyword evidence="1" id="KW-1188">Viral release from host cell</keyword>
<evidence type="ECO:0000259" key="3">
    <source>
        <dbReference type="Pfam" id="PF20155"/>
    </source>
</evidence>
<sequence length="873" mass="92413">MAVIKIDGDASGALRSISQIENALGGIQKSVAAATRSLGSLQSALGTIAGIAAGGSLMTFVDELQNMQNKLRIATGSQEEFNKSMGYVKAIADKTGQSLASTGDLYASVARNAKTLGYNQDQVVTVTNAMATALKASGASAQGSASVMYQFSQILAKGKVNGDEFTTIMENLGGPVMDLVAKNMGLTTGELLKFKEKGLIGAKDFTDALIRSMSELDGMAGKSSQTIGQSIQRIQNAFGTAVLAIDNASGIGQTFADIAQKISDNGENLIPIIKLIGVVMAGLALYFAPVVSLFVAGAAAALYFADVLGPILKPVVDLVTGALSSLGRQLVGVGAGMMALIRGENPFTAYNKALDEFDNKAKTIPKATEGAKSLDKALQGAKTTTTATAGALSGIGLKYQEILKDLKAEAGLQAMTSKELDIQKQLLTVNKQLEYGLTQEQKTQLTVLYERIQATKDQISTNEMLNKLQSDTTTARIQDLGVQQVTSQLENYRLSVGKQTYEANKGRVALAIQESIQVKALNDYSQQLKSSQLEINTLGIKDLDVREQTLAVEKERLKFGSLFTAEMEKAVRANVQNNQALKEAVALEKQRALAAGEALPQTKAEQISTATSAMSRLDPSLQAQQDYLTEKAALENSEVMSADQKNQVLQKLEYEHQQKMNGIRLSAFETQLKMAGVTDATILSVAKTTMEQSQMVVQGGIVGIQGGLSMLSGFLEQAGKNNKKAFEAQKAVAIAQTIISTYQAATQAFAAMSAIPFIGPALGFAAAATIVAAGMANVAAIKNQQYSGRQLGGPVMGGKSYMVGENGPELFTPNTTGSITRNQDLGSSSPTNINFTIIANDTQGFDQLLSSRKGVIQQIISDAMLERGQRSIV</sequence>
<dbReference type="EMBL" id="LR798332">
    <property type="protein sequence ID" value="CAB5224037.1"/>
    <property type="molecule type" value="Genomic_DNA"/>
</dbReference>
<organism evidence="4">
    <name type="scientific">uncultured Caudovirales phage</name>
    <dbReference type="NCBI Taxonomy" id="2100421"/>
    <lineage>
        <taxon>Viruses</taxon>
        <taxon>Duplodnaviria</taxon>
        <taxon>Heunggongvirae</taxon>
        <taxon>Uroviricota</taxon>
        <taxon>Caudoviricetes</taxon>
        <taxon>Peduoviridae</taxon>
        <taxon>Maltschvirus</taxon>
        <taxon>Maltschvirus maltsch</taxon>
    </lineage>
</organism>
<dbReference type="Pfam" id="PF20155">
    <property type="entry name" value="TMP_3"/>
    <property type="match status" value="1"/>
</dbReference>
<dbReference type="InterPro" id="IPR013491">
    <property type="entry name" value="Tape_meas_N"/>
</dbReference>
<protein>
    <submittedName>
        <fullName evidence="4">Caudovirus, tape measure, N-terminal</fullName>
    </submittedName>
</protein>
<evidence type="ECO:0000256" key="1">
    <source>
        <dbReference type="ARBA" id="ARBA00022465"/>
    </source>
</evidence>
<name>A0A6J7X0X0_9CAUD</name>
<dbReference type="NCBIfam" id="TIGR02675">
    <property type="entry name" value="tape_meas_nterm"/>
    <property type="match status" value="1"/>
</dbReference>
<accession>A0A6J7X0X0</accession>